<dbReference type="Pfam" id="PF23243">
    <property type="entry name" value="HEAT_HEATR1"/>
    <property type="match status" value="1"/>
</dbReference>
<dbReference type="InterPro" id="IPR016024">
    <property type="entry name" value="ARM-type_fold"/>
</dbReference>
<dbReference type="InterPro" id="IPR040191">
    <property type="entry name" value="UTP10"/>
</dbReference>
<keyword evidence="6 10" id="KW-0698">rRNA processing</keyword>
<dbReference type="Pfam" id="PF08146">
    <property type="entry name" value="BP28CT"/>
    <property type="match status" value="1"/>
</dbReference>
<dbReference type="InterPro" id="IPR011989">
    <property type="entry name" value="ARM-like"/>
</dbReference>
<dbReference type="GeneID" id="54551937"/>
<dbReference type="Pfam" id="PF12397">
    <property type="entry name" value="U3snoRNP10"/>
    <property type="match status" value="1"/>
</dbReference>
<dbReference type="PANTHER" id="PTHR13457:SF1">
    <property type="entry name" value="HEAT REPEAT-CONTAINING PROTEIN 1"/>
    <property type="match status" value="1"/>
</dbReference>
<dbReference type="RefSeq" id="XP_033652303.1">
    <property type="nucleotide sequence ID" value="XM_033798762.1"/>
</dbReference>
<evidence type="ECO:0000259" key="11">
    <source>
        <dbReference type="SMART" id="SM01036"/>
    </source>
</evidence>
<keyword evidence="7 10" id="KW-0539">Nucleus</keyword>
<evidence type="ECO:0000256" key="8">
    <source>
        <dbReference type="ARBA" id="ARBA00023274"/>
    </source>
</evidence>
<dbReference type="OrthoDB" id="31183at2759"/>
<keyword evidence="13" id="KW-1185">Reference proteome</keyword>
<gene>
    <name evidence="12" type="ORF">EI97DRAFT_434991</name>
</gene>
<dbReference type="SMART" id="SM01036">
    <property type="entry name" value="BP28CT"/>
    <property type="match status" value="1"/>
</dbReference>
<evidence type="ECO:0000313" key="12">
    <source>
        <dbReference type="EMBL" id="KAF2274764.1"/>
    </source>
</evidence>
<dbReference type="GO" id="GO:0030686">
    <property type="term" value="C:90S preribosome"/>
    <property type="evidence" value="ECO:0007669"/>
    <property type="project" value="TreeGrafter"/>
</dbReference>
<sequence>MTSLQKQLAAIAASSTHQLDLKAQKAAHGKSLLYEPRVAASQSFESIYVLCCEGYRDLCALDQRFVPFARNLFSEQSKDEDRAQMTKKENEELDSVLEAFMTLVGPRILLKPAEKALEWLVRRFRIHEYNTEFLVLTYLPYHATPQFLALLSILPSNLSPALRFLLPYLTPPSNPPRQAIVYAAANTPPFFTALQGYVVRVLQAGHEGHSLLTLWSGVTAQAVDAIFEQTRSGRQEIQAQRTEEALLRTLPVLNQSLRMRDIPEALLGSYAIIIIMVTKAVLPDKVLDSLMEAVVRSYEPETAERCLMCLAVIAEERSQPRLPAAVVKGISKIQGLVSLLRALASTCTVARLALGCALGDLDRNGNTLSSGDGQTLFLDIVESGLLNGSYLSTCLNTVLEKIRNSPPGSTQHSVSIDIATRLSESPQTFPTLRKLLEKNSTEFESMGLSFQDSLIAEEVQSEREEDDEMLDLDQVAESGHDSTSIIIPTITATSLLDPTSRDSFLETLAAFEQAMSLNRRAAGFLNSEGLGRQDAFERPLFFSFLARTWCAPVLPSLKVLALRSAIASIKELDSGTDLQHLTPYLLCGLADSAPPVRRASATCISLLAQKSEPAGASATHTVWGASTLYGKESAKLCALPKGHLSAFLSSELVHILEACVLDPNYIITSMRNLFESGQSSKTHQGSMKSSAKAALASFMASHVALTPSLRVRLCLLPLFGSSGKSTGSARLSTILPVVRSWCQLSAGEVSETCRVENIEAGAADREHVATLLPREQESLEILREVLSGRVSEGRLALVDAAFERLTVIWLSMKSETRLSLAQTLLDLSLKDDCKTAVQEHCKSRSLETLRNLKLDTAILLEFIENAPATLQMPEGPPAKKRRRTSRNEMARLDMQSADDVTRIVRKLTLILELIEGSNAAEHTLLFKKIFALFGDMQHLKQQSDSELVYLQSLILGSLTPMVNQLKNEPDTSDLQGSVRVDLLIECIRHSSSPQVQNAALLLIASLASWVPELVLHNLMPVFTFIGATLLHKNDEYSAHVLDQTISRVVPQLASSLKVKHQNFLTGVADLLLSFTAAFEHIPPHRRLKLFTELARTLGPEDSLSAIVALLLNKPVTSAPRKFVPELLLQFEPTLTLETIRGYLHLMADAAGHKRTVSDTLFGLSNMEPSQVESMVSSLLSTLADLATSKSLRGHIAKAFRKSRNPAKPRAIFADIVEATIRLSKSVAENARIQHTCSRILANCLDLLPTSDLIRTAELLLVSPDCQIALAVVKAVEIRAGHVIQNDAQSVQSLLSFLRRLDELLQQHNEGDVKSIAISCIERIVERFGKKDVAAVGKVARTISGSQSLMSTEDRVRILSLICLTSIVDVLSEEAISLLPTVLPQAFIYLQESIDKDNIGLHNAVFSLLSKVIERLAFVFTSEYLVPALELAHHSAAGGMDDACDEQRTLFYRVVATGIGAQEAFTAIKTTWPSALSQGYQAAREHLDLLAQAIDHQTKKKLIATSAALFTLLSEMFDLRKAIRDAEAEESIDEDEIEALETSLVNSVIAMTLKLNDTTFRPFFVQLVDSASSSSDEAADLERSVTLCKFLAVFFDKLKSIVTSYSSYIIEHLSHLLTYLATHPADSPTLAKAVLDTLHNSFKHDQDSFWQAPSHYGAILEPLLKQLTVDSPLLLAEHVIPTITELAVASSSSTDNHRQMNSILLKYMRAEEAHTRLATVKCEQGLTKRLGEEWLSLLPEMLPFISELREDDDEMVERETQRWITMVEEILGEDLEGMLQ</sequence>
<dbReference type="GO" id="GO:0000462">
    <property type="term" value="P:maturation of SSU-rRNA from tricistronic rRNA transcript (SSU-rRNA, 5.8S rRNA, LSU-rRNA)"/>
    <property type="evidence" value="ECO:0007669"/>
    <property type="project" value="TreeGrafter"/>
</dbReference>
<dbReference type="GO" id="GO:0032040">
    <property type="term" value="C:small-subunit processome"/>
    <property type="evidence" value="ECO:0007669"/>
    <property type="project" value="TreeGrafter"/>
</dbReference>
<evidence type="ECO:0000256" key="4">
    <source>
        <dbReference type="ARBA" id="ARBA00015399"/>
    </source>
</evidence>
<dbReference type="PANTHER" id="PTHR13457">
    <property type="entry name" value="BAP28"/>
    <property type="match status" value="1"/>
</dbReference>
<protein>
    <recommendedName>
        <fullName evidence="4 10">U3 small nucleolar RNA-associated protein 10</fullName>
    </recommendedName>
</protein>
<dbReference type="GO" id="GO:0034455">
    <property type="term" value="C:t-UTP complex"/>
    <property type="evidence" value="ECO:0007669"/>
    <property type="project" value="TreeGrafter"/>
</dbReference>
<dbReference type="InterPro" id="IPR022125">
    <property type="entry name" value="U3snoRNP10_N"/>
</dbReference>
<evidence type="ECO:0000256" key="3">
    <source>
        <dbReference type="ARBA" id="ARBA00011399"/>
    </source>
</evidence>
<comment type="subcellular location">
    <subcellularLocation>
        <location evidence="1 10">Nucleus</location>
        <location evidence="1 10">Nucleolus</location>
    </subcellularLocation>
</comment>
<comment type="subunit">
    <text evidence="3 10">Component of the ribosomal small subunit (SSU) processome.</text>
</comment>
<evidence type="ECO:0000256" key="5">
    <source>
        <dbReference type="ARBA" id="ARBA00022517"/>
    </source>
</evidence>
<dbReference type="SUPFAM" id="SSF48371">
    <property type="entry name" value="ARM repeat"/>
    <property type="match status" value="2"/>
</dbReference>
<dbReference type="InterPro" id="IPR056473">
    <property type="entry name" value="HEAT_Utp10/HEAT1"/>
</dbReference>
<comment type="function">
    <text evidence="9">Involved in nucleolar processing of pre-18S ribosomal RNA. Involved in ribosome biosynthesis.</text>
</comment>
<evidence type="ECO:0000313" key="13">
    <source>
        <dbReference type="Proteomes" id="UP000800097"/>
    </source>
</evidence>
<dbReference type="EMBL" id="ML986501">
    <property type="protein sequence ID" value="KAF2274764.1"/>
    <property type="molecule type" value="Genomic_DNA"/>
</dbReference>
<keyword evidence="5 10" id="KW-0690">Ribosome biogenesis</keyword>
<dbReference type="GO" id="GO:0030515">
    <property type="term" value="F:snoRNA binding"/>
    <property type="evidence" value="ECO:0007669"/>
    <property type="project" value="TreeGrafter"/>
</dbReference>
<reference evidence="12" key="1">
    <citation type="journal article" date="2020" name="Stud. Mycol.">
        <title>101 Dothideomycetes genomes: a test case for predicting lifestyles and emergence of pathogens.</title>
        <authorList>
            <person name="Haridas S."/>
            <person name="Albert R."/>
            <person name="Binder M."/>
            <person name="Bloem J."/>
            <person name="Labutti K."/>
            <person name="Salamov A."/>
            <person name="Andreopoulos B."/>
            <person name="Baker S."/>
            <person name="Barry K."/>
            <person name="Bills G."/>
            <person name="Bluhm B."/>
            <person name="Cannon C."/>
            <person name="Castanera R."/>
            <person name="Culley D."/>
            <person name="Daum C."/>
            <person name="Ezra D."/>
            <person name="Gonzalez J."/>
            <person name="Henrissat B."/>
            <person name="Kuo A."/>
            <person name="Liang C."/>
            <person name="Lipzen A."/>
            <person name="Lutzoni F."/>
            <person name="Magnuson J."/>
            <person name="Mondo S."/>
            <person name="Nolan M."/>
            <person name="Ohm R."/>
            <person name="Pangilinan J."/>
            <person name="Park H.-J."/>
            <person name="Ramirez L."/>
            <person name="Alfaro M."/>
            <person name="Sun H."/>
            <person name="Tritt A."/>
            <person name="Yoshinaga Y."/>
            <person name="Zwiers L.-H."/>
            <person name="Turgeon B."/>
            <person name="Goodwin S."/>
            <person name="Spatafora J."/>
            <person name="Crous P."/>
            <person name="Grigoriev I."/>
        </authorList>
    </citation>
    <scope>NUCLEOTIDE SEQUENCE</scope>
    <source>
        <strain evidence="12">CBS 379.55</strain>
    </source>
</reference>
<organism evidence="12 13">
    <name type="scientific">Westerdykella ornata</name>
    <dbReference type="NCBI Taxonomy" id="318751"/>
    <lineage>
        <taxon>Eukaryota</taxon>
        <taxon>Fungi</taxon>
        <taxon>Dikarya</taxon>
        <taxon>Ascomycota</taxon>
        <taxon>Pezizomycotina</taxon>
        <taxon>Dothideomycetes</taxon>
        <taxon>Pleosporomycetidae</taxon>
        <taxon>Pleosporales</taxon>
        <taxon>Sporormiaceae</taxon>
        <taxon>Westerdykella</taxon>
    </lineage>
</organism>
<name>A0A6A6JEV0_WESOR</name>
<evidence type="ECO:0000256" key="9">
    <source>
        <dbReference type="ARBA" id="ARBA00025076"/>
    </source>
</evidence>
<dbReference type="Gene3D" id="1.25.10.10">
    <property type="entry name" value="Leucine-rich Repeat Variant"/>
    <property type="match status" value="2"/>
</dbReference>
<proteinExistence type="inferred from homology"/>
<keyword evidence="8 10" id="KW-0687">Ribonucleoprotein</keyword>
<evidence type="ECO:0000256" key="7">
    <source>
        <dbReference type="ARBA" id="ARBA00023242"/>
    </source>
</evidence>
<dbReference type="Proteomes" id="UP000800097">
    <property type="component" value="Unassembled WGS sequence"/>
</dbReference>
<dbReference type="InterPro" id="IPR012954">
    <property type="entry name" value="BP28_C_dom"/>
</dbReference>
<comment type="similarity">
    <text evidence="2 10">Belongs to the HEATR1/UTP10 family.</text>
</comment>
<evidence type="ECO:0000256" key="2">
    <source>
        <dbReference type="ARBA" id="ARBA00010559"/>
    </source>
</evidence>
<evidence type="ECO:0000256" key="6">
    <source>
        <dbReference type="ARBA" id="ARBA00022552"/>
    </source>
</evidence>
<feature type="domain" description="BP28 C-terminal" evidence="11">
    <location>
        <begin position="1498"/>
        <end position="1648"/>
    </location>
</feature>
<evidence type="ECO:0000256" key="1">
    <source>
        <dbReference type="ARBA" id="ARBA00004604"/>
    </source>
</evidence>
<evidence type="ECO:0000256" key="10">
    <source>
        <dbReference type="RuleBase" id="RU367065"/>
    </source>
</evidence>
<accession>A0A6A6JEV0</accession>
<dbReference type="GO" id="GO:0045943">
    <property type="term" value="P:positive regulation of transcription by RNA polymerase I"/>
    <property type="evidence" value="ECO:0007669"/>
    <property type="project" value="TreeGrafter"/>
</dbReference>